<organism evidence="3 4">
    <name type="scientific">Canna indica</name>
    <name type="common">Indian-shot</name>
    <dbReference type="NCBI Taxonomy" id="4628"/>
    <lineage>
        <taxon>Eukaryota</taxon>
        <taxon>Viridiplantae</taxon>
        <taxon>Streptophyta</taxon>
        <taxon>Embryophyta</taxon>
        <taxon>Tracheophyta</taxon>
        <taxon>Spermatophyta</taxon>
        <taxon>Magnoliopsida</taxon>
        <taxon>Liliopsida</taxon>
        <taxon>Zingiberales</taxon>
        <taxon>Cannaceae</taxon>
        <taxon>Canna</taxon>
    </lineage>
</organism>
<sequence>MCCLVVLHWRRQVKVQNILLGGRRRAPLIVVFLTIGHLISTLPLQSYLAASPFTQGLFHTPPRARPPMKRTASVDTTGSLGGPPESMRRMEATSYSSYM</sequence>
<keyword evidence="4" id="KW-1185">Reference proteome</keyword>
<evidence type="ECO:0000313" key="3">
    <source>
        <dbReference type="EMBL" id="WOL14123.1"/>
    </source>
</evidence>
<keyword evidence="2" id="KW-1133">Transmembrane helix</keyword>
<keyword evidence="2" id="KW-0472">Membrane</keyword>
<evidence type="ECO:0000256" key="1">
    <source>
        <dbReference type="SAM" id="MobiDB-lite"/>
    </source>
</evidence>
<dbReference type="Proteomes" id="UP001327560">
    <property type="component" value="Chromosome 7"/>
</dbReference>
<name>A0AAQ3KW13_9LILI</name>
<reference evidence="3 4" key="1">
    <citation type="submission" date="2023-10" db="EMBL/GenBank/DDBJ databases">
        <title>Chromosome-scale genome assembly provides insights into flower coloration mechanisms of Canna indica.</title>
        <authorList>
            <person name="Li C."/>
        </authorList>
    </citation>
    <scope>NUCLEOTIDE SEQUENCE [LARGE SCALE GENOMIC DNA]</scope>
    <source>
        <tissue evidence="3">Flower</tissue>
    </source>
</reference>
<keyword evidence="2" id="KW-0812">Transmembrane</keyword>
<gene>
    <name evidence="3" type="ORF">Cni_G22903</name>
</gene>
<evidence type="ECO:0000313" key="4">
    <source>
        <dbReference type="Proteomes" id="UP001327560"/>
    </source>
</evidence>
<feature type="transmembrane region" description="Helical" evidence="2">
    <location>
        <begin position="28"/>
        <end position="48"/>
    </location>
</feature>
<proteinExistence type="predicted"/>
<feature type="region of interest" description="Disordered" evidence="1">
    <location>
        <begin position="59"/>
        <end position="99"/>
    </location>
</feature>
<dbReference type="AlphaFoldDB" id="A0AAQ3KW13"/>
<dbReference type="EMBL" id="CP136896">
    <property type="protein sequence ID" value="WOL14123.1"/>
    <property type="molecule type" value="Genomic_DNA"/>
</dbReference>
<accession>A0AAQ3KW13</accession>
<protein>
    <submittedName>
        <fullName evidence="3">Uncharacterized protein</fullName>
    </submittedName>
</protein>
<evidence type="ECO:0000256" key="2">
    <source>
        <dbReference type="SAM" id="Phobius"/>
    </source>
</evidence>